<dbReference type="SUPFAM" id="SSF46565">
    <property type="entry name" value="Chaperone J-domain"/>
    <property type="match status" value="1"/>
</dbReference>
<dbReference type="GO" id="GO:0005737">
    <property type="term" value="C:cytoplasm"/>
    <property type="evidence" value="ECO:0007669"/>
    <property type="project" value="TreeGrafter"/>
</dbReference>
<dbReference type="InterPro" id="IPR018253">
    <property type="entry name" value="DnaJ_domain_CS"/>
</dbReference>
<keyword evidence="4" id="KW-0238">DNA-binding</keyword>
<dbReference type="Pfam" id="PF00226">
    <property type="entry name" value="DnaJ"/>
    <property type="match status" value="1"/>
</dbReference>
<dbReference type="PROSITE" id="PS00636">
    <property type="entry name" value="DNAJ_1"/>
    <property type="match status" value="1"/>
</dbReference>
<dbReference type="GO" id="GO:0051082">
    <property type="term" value="F:unfolded protein binding"/>
    <property type="evidence" value="ECO:0007669"/>
    <property type="project" value="InterPro"/>
</dbReference>
<evidence type="ECO:0000313" key="5">
    <source>
        <dbReference type="Proteomes" id="UP000005939"/>
    </source>
</evidence>
<dbReference type="InterPro" id="IPR036869">
    <property type="entry name" value="J_dom_sf"/>
</dbReference>
<dbReference type="InterPro" id="IPR001623">
    <property type="entry name" value="DnaJ_domain"/>
</dbReference>
<dbReference type="Proteomes" id="UP000005939">
    <property type="component" value="Unassembled WGS sequence"/>
</dbReference>
<dbReference type="SMART" id="SM00271">
    <property type="entry name" value="DnaJ"/>
    <property type="match status" value="1"/>
</dbReference>
<dbReference type="AlphaFoldDB" id="G6F1W0"/>
<dbReference type="Gene3D" id="1.10.287.110">
    <property type="entry name" value="DnaJ domain"/>
    <property type="match status" value="1"/>
</dbReference>
<gene>
    <name evidence="4" type="ORF">CIN_16060</name>
</gene>
<sequence length="313" mass="34093">MKGRVAMSKDPYKILGIAKTASQDEIRKAYRSLAKKHHPDLNPGDKKAEEQFKLVSVAHDLLSDPEKRARFDRGEIDIHGQEQGFAGGRRYQQHGDGSQGFRYSQQGGPQGNFSEEDLQDIFGMFGGGRGPFQQAGGGFRPQKGQDRRYNLDVDFLDAVNGTKSRVTLPGGGELDVTIPSGIEDGQVLRLRGKGDPGSHNAPAGDALITIHVRSHAHFKREGRNIRLIWPMDLKTAILGGKVTVPTPKGEVALNVPAHSDTGSVLRLKGRGLPERNGKDAGDLYVSLQVKIGNVDPALEDFLRNSSTSTNEQK</sequence>
<dbReference type="PRINTS" id="PR00625">
    <property type="entry name" value="JDOMAIN"/>
</dbReference>
<dbReference type="PANTHER" id="PTHR43096">
    <property type="entry name" value="DNAJ HOMOLOG 1, MITOCHONDRIAL-RELATED"/>
    <property type="match status" value="1"/>
</dbReference>
<dbReference type="InterPro" id="IPR008971">
    <property type="entry name" value="HSP40/DnaJ_pept-bd"/>
</dbReference>
<evidence type="ECO:0000259" key="3">
    <source>
        <dbReference type="PROSITE" id="PS50076"/>
    </source>
</evidence>
<dbReference type="GO" id="GO:0003677">
    <property type="term" value="F:DNA binding"/>
    <property type="evidence" value="ECO:0007669"/>
    <property type="project" value="UniProtKB-KW"/>
</dbReference>
<dbReference type="CDD" id="cd06257">
    <property type="entry name" value="DnaJ"/>
    <property type="match status" value="1"/>
</dbReference>
<dbReference type="PANTHER" id="PTHR43096:SF52">
    <property type="entry name" value="DNAJ HOMOLOG 1, MITOCHONDRIAL-RELATED"/>
    <property type="match status" value="1"/>
</dbReference>
<proteinExistence type="predicted"/>
<organism evidence="4 5">
    <name type="scientific">Commensalibacter intestini A911</name>
    <dbReference type="NCBI Taxonomy" id="1088868"/>
    <lineage>
        <taxon>Bacteria</taxon>
        <taxon>Pseudomonadati</taxon>
        <taxon>Pseudomonadota</taxon>
        <taxon>Alphaproteobacteria</taxon>
        <taxon>Acetobacterales</taxon>
        <taxon>Acetobacteraceae</taxon>
    </lineage>
</organism>
<feature type="region of interest" description="Disordered" evidence="2">
    <location>
        <begin position="85"/>
        <end position="109"/>
    </location>
</feature>
<dbReference type="CDD" id="cd10747">
    <property type="entry name" value="DnaJ_C"/>
    <property type="match status" value="1"/>
</dbReference>
<dbReference type="Gene3D" id="2.60.260.20">
    <property type="entry name" value="Urease metallochaperone UreE, N-terminal domain"/>
    <property type="match status" value="2"/>
</dbReference>
<dbReference type="GO" id="GO:0042026">
    <property type="term" value="P:protein refolding"/>
    <property type="evidence" value="ECO:0007669"/>
    <property type="project" value="TreeGrafter"/>
</dbReference>
<evidence type="ECO:0000256" key="1">
    <source>
        <dbReference type="ARBA" id="ARBA00023186"/>
    </source>
</evidence>
<accession>G6F1W0</accession>
<dbReference type="PROSITE" id="PS50076">
    <property type="entry name" value="DNAJ_2"/>
    <property type="match status" value="1"/>
</dbReference>
<keyword evidence="1" id="KW-0143">Chaperone</keyword>
<comment type="caution">
    <text evidence="4">The sequence shown here is derived from an EMBL/GenBank/DDBJ whole genome shotgun (WGS) entry which is preliminary data.</text>
</comment>
<dbReference type="EMBL" id="AGFR01000009">
    <property type="protein sequence ID" value="EHD13414.1"/>
    <property type="molecule type" value="Genomic_DNA"/>
</dbReference>
<dbReference type="STRING" id="1088868.CIN_16060"/>
<reference evidence="4 5" key="1">
    <citation type="submission" date="2011-10" db="EMBL/GenBank/DDBJ databases">
        <title>Genome Sequence of Commensalibacter intestini A911, isolated from Drosophila gut.</title>
        <authorList>
            <person name="Lee W.-J."/>
            <person name="Kim E.-K."/>
        </authorList>
    </citation>
    <scope>NUCLEOTIDE SEQUENCE [LARGE SCALE GENOMIC DNA]</scope>
    <source>
        <strain evidence="4 5">A911</strain>
    </source>
</reference>
<evidence type="ECO:0000256" key="2">
    <source>
        <dbReference type="SAM" id="MobiDB-lite"/>
    </source>
</evidence>
<dbReference type="SUPFAM" id="SSF49493">
    <property type="entry name" value="HSP40/DnaJ peptide-binding domain"/>
    <property type="match status" value="2"/>
</dbReference>
<name>G6F1W0_9PROT</name>
<dbReference type="PATRIC" id="fig|1088868.3.peg.1614"/>
<dbReference type="eggNOG" id="COG0484">
    <property type="taxonomic scope" value="Bacteria"/>
</dbReference>
<feature type="domain" description="J" evidence="3">
    <location>
        <begin position="10"/>
        <end position="75"/>
    </location>
</feature>
<evidence type="ECO:0000313" key="4">
    <source>
        <dbReference type="EMBL" id="EHD13414.1"/>
    </source>
</evidence>
<protein>
    <submittedName>
        <fullName evidence="4">Curved DNA-binding protein</fullName>
    </submittedName>
</protein>
<dbReference type="Pfam" id="PF01556">
    <property type="entry name" value="DnaJ_C"/>
    <property type="match status" value="1"/>
</dbReference>
<dbReference type="InterPro" id="IPR002939">
    <property type="entry name" value="DnaJ_C"/>
</dbReference>